<reference evidence="1" key="2">
    <citation type="submission" date="2025-09" db="UniProtKB">
        <authorList>
            <consortium name="EnsemblPlants"/>
        </authorList>
    </citation>
    <scope>IDENTIFICATION</scope>
</reference>
<keyword evidence="2" id="KW-1185">Reference proteome</keyword>
<proteinExistence type="predicted"/>
<name>A0ACD6A198_AVESA</name>
<protein>
    <submittedName>
        <fullName evidence="1">Uncharacterized protein</fullName>
    </submittedName>
</protein>
<accession>A0ACD6A198</accession>
<dbReference type="Proteomes" id="UP001732700">
    <property type="component" value="Chromosome 7C"/>
</dbReference>
<sequence length="352" mass="37628">MGRLKPTAAVILDDGIDDIPVHSRWALVGKVLAPNTLHISTISTALRAAWGNPRGLLLNPAGDNRFVAEFATKADTDRVVDGPPWVVGKHAVLLKDFNIDLKPSDVVFNGLKIWARIINLPFGYMHKKWGGKIAGSLGIEGSVPVVDCDGTGRCWGSFMRCKDPGERDENGRLPYSADRLLAPDERRKKQQGNNSSGGSVSAGQSQSSTQGIPKQSRAGQPSAKEGGLKEQSDVGDNTEASSPIKKRQPRARTSTARASKTQGKDKGPMGADGGNTTGQKRKQQQQVYRARPLALPEVEVVHPLVVVVHNGASLEAGAMTVEDEMSSDSNKKMKTSGSADQAGAVEQPRQTQ</sequence>
<evidence type="ECO:0000313" key="1">
    <source>
        <dbReference type="EnsemblPlants" id="AVESA.00010b.r2.7CG0683780.1.CDS"/>
    </source>
</evidence>
<organism evidence="1 2">
    <name type="scientific">Avena sativa</name>
    <name type="common">Oat</name>
    <dbReference type="NCBI Taxonomy" id="4498"/>
    <lineage>
        <taxon>Eukaryota</taxon>
        <taxon>Viridiplantae</taxon>
        <taxon>Streptophyta</taxon>
        <taxon>Embryophyta</taxon>
        <taxon>Tracheophyta</taxon>
        <taxon>Spermatophyta</taxon>
        <taxon>Magnoliopsida</taxon>
        <taxon>Liliopsida</taxon>
        <taxon>Poales</taxon>
        <taxon>Poaceae</taxon>
        <taxon>BOP clade</taxon>
        <taxon>Pooideae</taxon>
        <taxon>Poodae</taxon>
        <taxon>Poeae</taxon>
        <taxon>Poeae Chloroplast Group 1 (Aveneae type)</taxon>
        <taxon>Aveninae</taxon>
        <taxon>Avena</taxon>
    </lineage>
</organism>
<reference evidence="1" key="1">
    <citation type="submission" date="2021-05" db="EMBL/GenBank/DDBJ databases">
        <authorList>
            <person name="Scholz U."/>
            <person name="Mascher M."/>
            <person name="Fiebig A."/>
        </authorList>
    </citation>
    <scope>NUCLEOTIDE SEQUENCE [LARGE SCALE GENOMIC DNA]</scope>
</reference>
<dbReference type="EnsemblPlants" id="AVESA.00010b.r2.7CG0683780.1">
    <property type="protein sequence ID" value="AVESA.00010b.r2.7CG0683780.1.CDS"/>
    <property type="gene ID" value="AVESA.00010b.r2.7CG0683780"/>
</dbReference>
<evidence type="ECO:0000313" key="2">
    <source>
        <dbReference type="Proteomes" id="UP001732700"/>
    </source>
</evidence>